<dbReference type="PANTHER" id="PTHR42852:SF13">
    <property type="entry name" value="PROTEIN DIPZ"/>
    <property type="match status" value="1"/>
</dbReference>
<dbReference type="SUPFAM" id="SSF52833">
    <property type="entry name" value="Thioredoxin-like"/>
    <property type="match status" value="1"/>
</dbReference>
<dbReference type="GO" id="GO:0016209">
    <property type="term" value="F:antioxidant activity"/>
    <property type="evidence" value="ECO:0007669"/>
    <property type="project" value="InterPro"/>
</dbReference>
<dbReference type="InterPro" id="IPR000866">
    <property type="entry name" value="AhpC/TSA"/>
</dbReference>
<feature type="transmembrane region" description="Helical" evidence="1">
    <location>
        <begin position="192"/>
        <end position="212"/>
    </location>
</feature>
<dbReference type="Gene3D" id="2.60.120.260">
    <property type="entry name" value="Galactose-binding domain-like"/>
    <property type="match status" value="1"/>
</dbReference>
<dbReference type="GO" id="GO:0016491">
    <property type="term" value="F:oxidoreductase activity"/>
    <property type="evidence" value="ECO:0007669"/>
    <property type="project" value="InterPro"/>
</dbReference>
<dbReference type="Pfam" id="PF00578">
    <property type="entry name" value="AhpC-TSA"/>
    <property type="match status" value="1"/>
</dbReference>
<dbReference type="Proteomes" id="UP000007113">
    <property type="component" value="Chromosome"/>
</dbReference>
<proteinExistence type="predicted"/>
<dbReference type="PROSITE" id="PS51352">
    <property type="entry name" value="THIOREDOXIN_2"/>
    <property type="match status" value="1"/>
</dbReference>
<gene>
    <name evidence="3" type="ordered locus">AciX8_1704</name>
</gene>
<dbReference type="EMBL" id="CP003130">
    <property type="protein sequence ID" value="AEU36043.1"/>
    <property type="molecule type" value="Genomic_DNA"/>
</dbReference>
<feature type="transmembrane region" description="Helical" evidence="1">
    <location>
        <begin position="128"/>
        <end position="150"/>
    </location>
</feature>
<feature type="transmembrane region" description="Helical" evidence="1">
    <location>
        <begin position="156"/>
        <end position="180"/>
    </location>
</feature>
<accession>G8NPN1</accession>
<dbReference type="OrthoDB" id="9811352at2"/>
<keyword evidence="1" id="KW-0472">Membrane</keyword>
<feature type="transmembrane region" description="Helical" evidence="1">
    <location>
        <begin position="6"/>
        <end position="28"/>
    </location>
</feature>
<dbReference type="Gene3D" id="3.40.30.10">
    <property type="entry name" value="Glutaredoxin"/>
    <property type="match status" value="1"/>
</dbReference>
<feature type="transmembrane region" description="Helical" evidence="1">
    <location>
        <begin position="40"/>
        <end position="64"/>
    </location>
</feature>
<dbReference type="InterPro" id="IPR036249">
    <property type="entry name" value="Thioredoxin-like_sf"/>
</dbReference>
<evidence type="ECO:0000259" key="2">
    <source>
        <dbReference type="PROSITE" id="PS51352"/>
    </source>
</evidence>
<dbReference type="eggNOG" id="COG0785">
    <property type="taxonomic scope" value="Bacteria"/>
</dbReference>
<evidence type="ECO:0000313" key="4">
    <source>
        <dbReference type="Proteomes" id="UP000007113"/>
    </source>
</evidence>
<organism evidence="3 4">
    <name type="scientific">Granulicella mallensis (strain ATCC BAA-1857 / DSM 23137 / MP5ACTX8)</name>
    <dbReference type="NCBI Taxonomy" id="682795"/>
    <lineage>
        <taxon>Bacteria</taxon>
        <taxon>Pseudomonadati</taxon>
        <taxon>Acidobacteriota</taxon>
        <taxon>Terriglobia</taxon>
        <taxon>Terriglobales</taxon>
        <taxon>Acidobacteriaceae</taxon>
        <taxon>Granulicella</taxon>
    </lineage>
</organism>
<dbReference type="InterPro" id="IPR041017">
    <property type="entry name" value="Thioredoxin_10"/>
</dbReference>
<dbReference type="KEGG" id="gma:AciX8_1704"/>
<dbReference type="RefSeq" id="WP_014264922.1">
    <property type="nucleotide sequence ID" value="NC_016631.1"/>
</dbReference>
<dbReference type="PANTHER" id="PTHR42852">
    <property type="entry name" value="THIOL:DISULFIDE INTERCHANGE PROTEIN DSBE"/>
    <property type="match status" value="1"/>
</dbReference>
<dbReference type="Pfam" id="PF17991">
    <property type="entry name" value="Thioredoxin_10"/>
    <property type="match status" value="1"/>
</dbReference>
<protein>
    <submittedName>
        <fullName evidence="3">Cytochrome c biogenesis protein transmembrane region</fullName>
    </submittedName>
</protein>
<keyword evidence="1 3" id="KW-0812">Transmembrane</keyword>
<feature type="domain" description="Thioredoxin" evidence="2">
    <location>
        <begin position="251"/>
        <end position="401"/>
    </location>
</feature>
<dbReference type="STRING" id="682795.AciX8_1704"/>
<keyword evidence="1" id="KW-1133">Transmembrane helix</keyword>
<reference evidence="3 4" key="1">
    <citation type="submission" date="2011-11" db="EMBL/GenBank/DDBJ databases">
        <title>Complete sequence of Granulicella mallensis MP5ACTX8.</title>
        <authorList>
            <consortium name="US DOE Joint Genome Institute"/>
            <person name="Lucas S."/>
            <person name="Copeland A."/>
            <person name="Lapidus A."/>
            <person name="Cheng J.-F."/>
            <person name="Goodwin L."/>
            <person name="Pitluck S."/>
            <person name="Peters L."/>
            <person name="Lu M."/>
            <person name="Detter J.C."/>
            <person name="Han C."/>
            <person name="Tapia R."/>
            <person name="Land M."/>
            <person name="Hauser L."/>
            <person name="Kyrpides N."/>
            <person name="Ivanova N."/>
            <person name="Mikhailova N."/>
            <person name="Pagani I."/>
            <person name="Rawat S."/>
            <person name="Mannisto M."/>
            <person name="Haggblom M."/>
            <person name="Woyke T."/>
        </authorList>
    </citation>
    <scope>NUCLEOTIDE SEQUENCE [LARGE SCALE GENOMIC DNA]</scope>
    <source>
        <strain evidence="4">ATCC BAA-1857 / DSM 23137 / MP5ACTX8</strain>
    </source>
</reference>
<dbReference type="AlphaFoldDB" id="G8NPN1"/>
<feature type="transmembrane region" description="Helical" evidence="1">
    <location>
        <begin position="70"/>
        <end position="92"/>
    </location>
</feature>
<evidence type="ECO:0000313" key="3">
    <source>
        <dbReference type="EMBL" id="AEU36043.1"/>
    </source>
</evidence>
<dbReference type="eggNOG" id="COG0526">
    <property type="taxonomic scope" value="Bacteria"/>
</dbReference>
<name>G8NPN1_GRAMM</name>
<evidence type="ECO:0000256" key="1">
    <source>
        <dbReference type="SAM" id="Phobius"/>
    </source>
</evidence>
<keyword evidence="4" id="KW-1185">Reference proteome</keyword>
<sequence length="576" mass="62387">MLLLLLAYFGGILTILSPCILPVLPFVFARSDQPFRKSGLPLLAGMVVTFALIASLATVGGGWAIRANQFGRAAALVLFGIFGLTLLFSSLAERLSRPFVRLGNSLSQTSGEGPSVANSFLLGIGTGLLWAPCAGPILGLILTGAALGGASAHTTVLLLAYAAGAATSLTLALLAGGRVFSAMKRSLGAEEWIRRILGVAVLAGVVAVAFGLDRGVLTRLSLASTSGLEQRLVDRFHPQNDQMMARNPQGTPVSSEMTGDALSQINGATAWINSPPLTPESLRGKVVLVDFWTYSCINCIRSLPYIKAWYAKYKDDGLVVIGVHTPEFPFEKDEANVQKAVRDLGVLYPVAMDNDYRIWRNFNNQYWPAHYFIDATGHVRYHHFGEGNYDESEKWIRGLLEEANHKPLPDAATQVAATGAEAAASDDTQSPETYIGYERAQNFASPDGFNQDDVQLYRVPAKLQKNQWALEGNWLDEGQIATSLAPAGSILYRFHARDLHLVLGPAKDGKPIRFRVTLDGKAPGADHGVDTDAEGYGTVTDNRLYQLIRQQGAIQDRTFRIEFLVPGVQAYAFTFG</sequence>
<dbReference type="InterPro" id="IPR050553">
    <property type="entry name" value="Thioredoxin_ResA/DsbE_sf"/>
</dbReference>
<dbReference type="InterPro" id="IPR013766">
    <property type="entry name" value="Thioredoxin_domain"/>
</dbReference>
<dbReference type="CDD" id="cd03012">
    <property type="entry name" value="TlpA_like_DipZ_like"/>
    <property type="match status" value="1"/>
</dbReference>
<dbReference type="HOGENOM" id="CLU_033708_0_0_0"/>